<dbReference type="Gene3D" id="2.170.270.10">
    <property type="entry name" value="SET domain"/>
    <property type="match status" value="1"/>
</dbReference>
<evidence type="ECO:0000259" key="1">
    <source>
        <dbReference type="PROSITE" id="PS50280"/>
    </source>
</evidence>
<evidence type="ECO:0000313" key="3">
    <source>
        <dbReference type="Proteomes" id="UP000789845"/>
    </source>
</evidence>
<dbReference type="InterPro" id="IPR001214">
    <property type="entry name" value="SET_dom"/>
</dbReference>
<dbReference type="InterPro" id="IPR009207">
    <property type="entry name" value="SET7_MeTrfase"/>
</dbReference>
<dbReference type="EMBL" id="CAKJTG010000003">
    <property type="protein sequence ID" value="CAG9607036.1"/>
    <property type="molecule type" value="Genomic_DNA"/>
</dbReference>
<dbReference type="Proteomes" id="UP000789845">
    <property type="component" value="Unassembled WGS sequence"/>
</dbReference>
<dbReference type="PIRSF" id="PIRSF022536">
    <property type="entry name" value="A612L_SET"/>
    <property type="match status" value="1"/>
</dbReference>
<name>A0A9C7L8R5_9BACI</name>
<sequence length="132" mass="14989">MTEGKGGKTLEPISVGNTEKYGRGIFATRNIRRGELIEVASVIVIPNDEWYQMRGSILNNYVFRWGEDKALALGTGSLFNHSYNPNARYYTNIENQSIDFYARKFIAAGDEIVVNYNGDPRDNSPVWFDVIE</sequence>
<organism evidence="2 3">
    <name type="scientific">Pseudoneobacillus rhizosphaerae</name>
    <dbReference type="NCBI Taxonomy" id="2880968"/>
    <lineage>
        <taxon>Bacteria</taxon>
        <taxon>Bacillati</taxon>
        <taxon>Bacillota</taxon>
        <taxon>Bacilli</taxon>
        <taxon>Bacillales</taxon>
        <taxon>Bacillaceae</taxon>
        <taxon>Pseudoneobacillus</taxon>
    </lineage>
</organism>
<dbReference type="AlphaFoldDB" id="A0A9C7L8R5"/>
<dbReference type="SMART" id="SM00317">
    <property type="entry name" value="SET"/>
    <property type="match status" value="1"/>
</dbReference>
<evidence type="ECO:0000313" key="2">
    <source>
        <dbReference type="EMBL" id="CAG9607036.1"/>
    </source>
</evidence>
<accession>A0A9C7L8R5</accession>
<proteinExistence type="predicted"/>
<protein>
    <recommendedName>
        <fullName evidence="1">SET domain-containing protein</fullName>
    </recommendedName>
</protein>
<dbReference type="Pfam" id="PF00856">
    <property type="entry name" value="SET"/>
    <property type="match status" value="1"/>
</dbReference>
<dbReference type="PROSITE" id="PS50280">
    <property type="entry name" value="SET"/>
    <property type="match status" value="1"/>
</dbReference>
<dbReference type="RefSeq" id="WP_230495304.1">
    <property type="nucleotide sequence ID" value="NZ_CAKJTG010000003.1"/>
</dbReference>
<comment type="caution">
    <text evidence="2">The sequence shown here is derived from an EMBL/GenBank/DDBJ whole genome shotgun (WGS) entry which is preliminary data.</text>
</comment>
<feature type="domain" description="SET" evidence="1">
    <location>
        <begin position="11"/>
        <end position="117"/>
    </location>
</feature>
<reference evidence="2" key="1">
    <citation type="submission" date="2021-10" db="EMBL/GenBank/DDBJ databases">
        <authorList>
            <person name="Criscuolo A."/>
        </authorList>
    </citation>
    <scope>NUCLEOTIDE SEQUENCE</scope>
    <source>
        <strain evidence="2">CIP111885</strain>
    </source>
</reference>
<dbReference type="CDD" id="cd10540">
    <property type="entry name" value="SET_SpSet7-like"/>
    <property type="match status" value="1"/>
</dbReference>
<dbReference type="SUPFAM" id="SSF82199">
    <property type="entry name" value="SET domain"/>
    <property type="match status" value="1"/>
</dbReference>
<dbReference type="InterPro" id="IPR046341">
    <property type="entry name" value="SET_dom_sf"/>
</dbReference>
<dbReference type="GO" id="GO:0062122">
    <property type="term" value="F:histone H3K37 methyltransferase activity"/>
    <property type="evidence" value="ECO:0007669"/>
    <property type="project" value="InterPro"/>
</dbReference>
<keyword evidence="3" id="KW-1185">Reference proteome</keyword>
<gene>
    <name evidence="2" type="ORF">NEOCIP111885_00724</name>
</gene>